<protein>
    <submittedName>
        <fullName evidence="2">Uncharacterized protein</fullName>
    </submittedName>
</protein>
<dbReference type="EMBL" id="JBEPLU010000001">
    <property type="protein sequence ID" value="MET3526606.1"/>
    <property type="molecule type" value="Genomic_DNA"/>
</dbReference>
<keyword evidence="3" id="KW-1185">Reference proteome</keyword>
<organism evidence="2 3">
    <name type="scientific">Phenylobacterium koreense</name>
    <dbReference type="NCBI Taxonomy" id="266125"/>
    <lineage>
        <taxon>Bacteria</taxon>
        <taxon>Pseudomonadati</taxon>
        <taxon>Pseudomonadota</taxon>
        <taxon>Alphaproteobacteria</taxon>
        <taxon>Caulobacterales</taxon>
        <taxon>Caulobacteraceae</taxon>
        <taxon>Phenylobacterium</taxon>
    </lineage>
</organism>
<sequence>MRPLALALAACCAASAAVAHELPVRLSDGASWTMTVQRDRERVRQGQAPQALHSQSVSRLDWKGSGTGGVLTVTPQSATASSRDGPEVDAQTLLKQPIVLEVDEALSPVSIVNWAEVRQALDQAIGERVTDSKVRPAMQNMISGLPPDQAAPVLMREMGLASLGQGLALEVGEDFPYADQLPNPLGGPPVAASGRFHLESYDEKAGRAVVLWNNAFDQASASESLRKSMELLVKQIAPDKAADAMKFFEGAKVDRQDACRHEIDISTGLAVRAVCSSTISISASGQSARNVDRWTISQTLPKTNP</sequence>
<reference evidence="2 3" key="1">
    <citation type="submission" date="2024-06" db="EMBL/GenBank/DDBJ databases">
        <title>Genomic Encyclopedia of Type Strains, Phase IV (KMG-IV): sequencing the most valuable type-strain genomes for metagenomic binning, comparative biology and taxonomic classification.</title>
        <authorList>
            <person name="Goeker M."/>
        </authorList>
    </citation>
    <scope>NUCLEOTIDE SEQUENCE [LARGE SCALE GENOMIC DNA]</scope>
    <source>
        <strain evidence="2 3">DSM 17809</strain>
    </source>
</reference>
<proteinExistence type="predicted"/>
<accession>A0ABV2EHV2</accession>
<comment type="caution">
    <text evidence="2">The sequence shown here is derived from an EMBL/GenBank/DDBJ whole genome shotgun (WGS) entry which is preliminary data.</text>
</comment>
<feature type="signal peptide" evidence="1">
    <location>
        <begin position="1"/>
        <end position="19"/>
    </location>
</feature>
<evidence type="ECO:0000313" key="2">
    <source>
        <dbReference type="EMBL" id="MET3526606.1"/>
    </source>
</evidence>
<feature type="chain" id="PRO_5046277988" evidence="1">
    <location>
        <begin position="20"/>
        <end position="305"/>
    </location>
</feature>
<dbReference type="Proteomes" id="UP001549110">
    <property type="component" value="Unassembled WGS sequence"/>
</dbReference>
<gene>
    <name evidence="2" type="ORF">ABID41_001701</name>
</gene>
<keyword evidence="1" id="KW-0732">Signal</keyword>
<evidence type="ECO:0000313" key="3">
    <source>
        <dbReference type="Proteomes" id="UP001549110"/>
    </source>
</evidence>
<evidence type="ECO:0000256" key="1">
    <source>
        <dbReference type="SAM" id="SignalP"/>
    </source>
</evidence>
<dbReference type="RefSeq" id="WP_331930223.1">
    <property type="nucleotide sequence ID" value="NZ_JBEPLU010000001.1"/>
</dbReference>
<name>A0ABV2EHV2_9CAUL</name>